<keyword evidence="3" id="KW-1185">Reference proteome</keyword>
<dbReference type="InParanoid" id="A0A067PM52"/>
<protein>
    <recommendedName>
        <fullName evidence="1">CHAT domain-containing protein</fullName>
    </recommendedName>
</protein>
<organism evidence="2 3">
    <name type="scientific">Jaapia argillacea MUCL 33604</name>
    <dbReference type="NCBI Taxonomy" id="933084"/>
    <lineage>
        <taxon>Eukaryota</taxon>
        <taxon>Fungi</taxon>
        <taxon>Dikarya</taxon>
        <taxon>Basidiomycota</taxon>
        <taxon>Agaricomycotina</taxon>
        <taxon>Agaricomycetes</taxon>
        <taxon>Agaricomycetidae</taxon>
        <taxon>Jaapiales</taxon>
        <taxon>Jaapiaceae</taxon>
        <taxon>Jaapia</taxon>
    </lineage>
</organism>
<feature type="domain" description="CHAT" evidence="1">
    <location>
        <begin position="1010"/>
        <end position="1285"/>
    </location>
</feature>
<dbReference type="InterPro" id="IPR011990">
    <property type="entry name" value="TPR-like_helical_dom_sf"/>
</dbReference>
<dbReference type="Gene3D" id="1.25.40.10">
    <property type="entry name" value="Tetratricopeptide repeat domain"/>
    <property type="match status" value="3"/>
</dbReference>
<dbReference type="PANTHER" id="PTHR19959">
    <property type="entry name" value="KINESIN LIGHT CHAIN"/>
    <property type="match status" value="1"/>
</dbReference>
<evidence type="ECO:0000313" key="2">
    <source>
        <dbReference type="EMBL" id="KDQ52247.1"/>
    </source>
</evidence>
<gene>
    <name evidence="2" type="ORF">JAAARDRAFT_138939</name>
</gene>
<dbReference type="Proteomes" id="UP000027265">
    <property type="component" value="Unassembled WGS sequence"/>
</dbReference>
<dbReference type="InterPro" id="IPR024983">
    <property type="entry name" value="CHAT_dom"/>
</dbReference>
<reference evidence="3" key="1">
    <citation type="journal article" date="2014" name="Proc. Natl. Acad. Sci. U.S.A.">
        <title>Extensive sampling of basidiomycete genomes demonstrates inadequacy of the white-rot/brown-rot paradigm for wood decay fungi.</title>
        <authorList>
            <person name="Riley R."/>
            <person name="Salamov A.A."/>
            <person name="Brown D.W."/>
            <person name="Nagy L.G."/>
            <person name="Floudas D."/>
            <person name="Held B.W."/>
            <person name="Levasseur A."/>
            <person name="Lombard V."/>
            <person name="Morin E."/>
            <person name="Otillar R."/>
            <person name="Lindquist E.A."/>
            <person name="Sun H."/>
            <person name="LaButti K.M."/>
            <person name="Schmutz J."/>
            <person name="Jabbour D."/>
            <person name="Luo H."/>
            <person name="Baker S.E."/>
            <person name="Pisabarro A.G."/>
            <person name="Walton J.D."/>
            <person name="Blanchette R.A."/>
            <person name="Henrissat B."/>
            <person name="Martin F."/>
            <person name="Cullen D."/>
            <person name="Hibbett D.S."/>
            <person name="Grigoriev I.V."/>
        </authorList>
    </citation>
    <scope>NUCLEOTIDE SEQUENCE [LARGE SCALE GENOMIC DNA]</scope>
    <source>
        <strain evidence="3">MUCL 33604</strain>
    </source>
</reference>
<dbReference type="STRING" id="933084.A0A067PM52"/>
<accession>A0A067PM52</accession>
<evidence type="ECO:0000259" key="1">
    <source>
        <dbReference type="Pfam" id="PF12770"/>
    </source>
</evidence>
<evidence type="ECO:0000313" key="3">
    <source>
        <dbReference type="Proteomes" id="UP000027265"/>
    </source>
</evidence>
<dbReference type="PANTHER" id="PTHR19959:SF119">
    <property type="entry name" value="FUNGAL LIPASE-LIKE DOMAIN-CONTAINING PROTEIN"/>
    <property type="match status" value="1"/>
</dbReference>
<proteinExistence type="predicted"/>
<dbReference type="HOGENOM" id="CLU_001305_0_3_1"/>
<dbReference type="SUPFAM" id="SSF81901">
    <property type="entry name" value="HCP-like"/>
    <property type="match status" value="1"/>
</dbReference>
<dbReference type="EMBL" id="KL197741">
    <property type="protein sequence ID" value="KDQ52247.1"/>
    <property type="molecule type" value="Genomic_DNA"/>
</dbReference>
<sequence length="1286" mass="144958">MDESRFTVSDSQIRQKSATLCYDVARWLDDQCVQQTTVPRYDEPLELIRKIEEQKLSLIQQLSSWFPGLEKDTSGWVTPSDSDLIFLHTHSHRYYELFAQTKNIFALSKAINLQHCAVAFTAIDNIQWSARAINLANYLWARFYFSQDVADIDSAIDMQTKVLTILHPEHEDRPEVLMNLGSCLNAKFPISNDLTDLESAISLQVEAIGLIPNTDQKRPLFLTCLVNSYRTKYEKTKAVTDLDNLIKTAEEAISLFSKKILSEEVWIFNLAVWYYERFTHLQNEQDRTATLNWLLYATEIIADENPHKVMILKRLGEIFYAKFQSLSTLEDLNFALVHLEHANKLVPNDNVQKSEILHYLGVVYSNRYEVQSDLDDLDTAIVLKKTAVELALKNGPQSAGIMDSLGVSFWRKFESSGVKSDIDEAILWQSSAVDLTEDQHSSKLGRRNNLAVSFQTRFEALGNIKDLDSAIQQFELSLNFINVDDSVRAAILVNLGDALASRYHWSGKLSDLDKAILYQIEAINLVHQQHIKRPILHMNLGNSFRSRFIKLHLKADADSAIENHQKAVGLTANKHIEKAIRLESLAATFSERYTILNNLDDLESAISIHTDIIESTSEDDPKSLIWFGNRGSEYLQRFIVINNMEDLNKSIIDVTKALSMAPESHPVRSFLLQTLGNALKLRFSQLRNFTDLEKAISMLKDAIDILPSNHPDIGTKLYDLGYLYQMAHHIFNNREYLDFAIKYFSQAAQQPLASQMTKCNSAQNWMQLAKSSNHPSLLEAAGTLVQLLPHLAWIGSEIYTRFDELQNLPMAGCDASACAIAEKRYDLAVQWLEQSRSIVWSQILQLRSPLGDLYNQHPQLAQELSNLSQELEARTSQRHAGITDLSEVSSQQYRRLAEKWSQLLDNIRLQPGFQFFLTSKPFLYLAQAAKDGPVIILNSSKYSCDALILKSPEETVIHISLPKMNLQILRKMQETLNTVNSGRVIDNNDSSIYRHYRPVSRKDIDPLKDTLSILWTNVVEPIIARLQLKRSNPLHVWWCLAGAFASLPMHAAGIYPNGPSTLDYMISSYTTTLKTLIEARDVIIKEDPTFKLLAIGQEITDGATQLPATVQEINIIRKIALPSTFVSLEGPAATIKATISHLNVAHWAHFACHGRQDINSPLKSAFLLNDGVLTLDQIISSHLSHAEFAFLSACQTATGSKTLPDEATHLAAGLQLAGFKSIIATLWSIADQDGPVVAQAVYTHILAESERPSAHKAAEALYKAVEKLRDSGVGLERWVPFIHIGK</sequence>
<dbReference type="OrthoDB" id="9991317at2759"/>
<name>A0A067PM52_9AGAM</name>
<dbReference type="Pfam" id="PF12770">
    <property type="entry name" value="CHAT"/>
    <property type="match status" value="1"/>
</dbReference>